<dbReference type="PANTHER" id="PTHR12675">
    <property type="entry name" value="MUSCLEBLIND-LIKE PROTEIN"/>
    <property type="match status" value="1"/>
</dbReference>
<evidence type="ECO:0000256" key="6">
    <source>
        <dbReference type="SAM" id="Coils"/>
    </source>
</evidence>
<dbReference type="InterPro" id="IPR000571">
    <property type="entry name" value="Znf_CCCH"/>
</dbReference>
<gene>
    <name evidence="10" type="primary">LOC106465360</name>
</gene>
<keyword evidence="9" id="KW-1185">Reference proteome</keyword>
<dbReference type="Gene3D" id="3.30.1370.210">
    <property type="match status" value="1"/>
</dbReference>
<feature type="zinc finger region" description="C3H1-type" evidence="5">
    <location>
        <begin position="106"/>
        <end position="133"/>
    </location>
</feature>
<dbReference type="Gene3D" id="4.10.1000.10">
    <property type="entry name" value="Zinc finger, CCCH-type"/>
    <property type="match status" value="1"/>
</dbReference>
<dbReference type="SMART" id="SM00356">
    <property type="entry name" value="ZnF_C3H1"/>
    <property type="match status" value="3"/>
</dbReference>
<keyword evidence="6" id="KW-0175">Coiled coil</keyword>
<organism evidence="9 10">
    <name type="scientific">Limulus polyphemus</name>
    <name type="common">Atlantic horseshoe crab</name>
    <dbReference type="NCBI Taxonomy" id="6850"/>
    <lineage>
        <taxon>Eukaryota</taxon>
        <taxon>Metazoa</taxon>
        <taxon>Ecdysozoa</taxon>
        <taxon>Arthropoda</taxon>
        <taxon>Chelicerata</taxon>
        <taxon>Merostomata</taxon>
        <taxon>Xiphosura</taxon>
        <taxon>Limulidae</taxon>
        <taxon>Limulus</taxon>
    </lineage>
</organism>
<reference evidence="10" key="1">
    <citation type="submission" date="2025-08" db="UniProtKB">
        <authorList>
            <consortium name="RefSeq"/>
        </authorList>
    </citation>
    <scope>IDENTIFICATION</scope>
    <source>
        <tissue evidence="10">Muscle</tissue>
    </source>
</reference>
<keyword evidence="1 5" id="KW-0479">Metal-binding</keyword>
<evidence type="ECO:0000256" key="7">
    <source>
        <dbReference type="SAM" id="MobiDB-lite"/>
    </source>
</evidence>
<evidence type="ECO:0000313" key="10">
    <source>
        <dbReference type="RefSeq" id="XP_013781032.1"/>
    </source>
</evidence>
<keyword evidence="3 5" id="KW-0863">Zinc-finger</keyword>
<feature type="coiled-coil region" evidence="6">
    <location>
        <begin position="202"/>
        <end position="236"/>
    </location>
</feature>
<proteinExistence type="predicted"/>
<feature type="domain" description="C3H1-type" evidence="8">
    <location>
        <begin position="56"/>
        <end position="82"/>
    </location>
</feature>
<feature type="region of interest" description="Disordered" evidence="7">
    <location>
        <begin position="1"/>
        <end position="22"/>
    </location>
</feature>
<feature type="domain" description="C3H1-type" evidence="8">
    <location>
        <begin position="106"/>
        <end position="133"/>
    </location>
</feature>
<protein>
    <submittedName>
        <fullName evidence="10">Zinc finger CCCH domain-containing protein 10-like</fullName>
    </submittedName>
</protein>
<sequence>MSDDESRDSRGDGSIKNGSDRDDVCRDFLRNVCRRGRRCKYRHPETNNDSEDTGRKQEIEFCHDFQNKECNRANCKFLHCTRKEEEFYRATGKLPEHIQEALSMGRSMPPVCKDFLKGFCRRKRRCKFRHVSVDEYNMEMGRRGELPDRREMGRFEDRFGFDAYEPEPKRRIYDGPFSPMERPLRGDVHHLLPNPMPVQHDFRLLEEENLILQRKVEELKKQVSELTATNEFLLDQNAQLRISKQTTMVPVSQIINPHTMTPSAGHIPQTISQLNSDLAATLPPQRIAPELTGHTPHSIASMAHVTLAQQGIAPVSMAGMSQNLCQTISMSAPSTPLVSYPIMTQSMRPVIPHSLDH</sequence>
<evidence type="ECO:0000256" key="3">
    <source>
        <dbReference type="ARBA" id="ARBA00022771"/>
    </source>
</evidence>
<evidence type="ECO:0000256" key="2">
    <source>
        <dbReference type="ARBA" id="ARBA00022737"/>
    </source>
</evidence>
<dbReference type="RefSeq" id="XP_013781032.1">
    <property type="nucleotide sequence ID" value="XM_013925578.2"/>
</dbReference>
<feature type="compositionally biased region" description="Basic and acidic residues" evidence="7">
    <location>
        <begin position="7"/>
        <end position="22"/>
    </location>
</feature>
<evidence type="ECO:0000256" key="4">
    <source>
        <dbReference type="ARBA" id="ARBA00022833"/>
    </source>
</evidence>
<feature type="zinc finger region" description="C3H1-type" evidence="5">
    <location>
        <begin position="19"/>
        <end position="46"/>
    </location>
</feature>
<evidence type="ECO:0000259" key="8">
    <source>
        <dbReference type="PROSITE" id="PS50103"/>
    </source>
</evidence>
<dbReference type="PROSITE" id="PS50103">
    <property type="entry name" value="ZF_C3H1"/>
    <property type="match status" value="3"/>
</dbReference>
<evidence type="ECO:0000256" key="1">
    <source>
        <dbReference type="ARBA" id="ARBA00022723"/>
    </source>
</evidence>
<feature type="domain" description="C3H1-type" evidence="8">
    <location>
        <begin position="19"/>
        <end position="46"/>
    </location>
</feature>
<evidence type="ECO:0000313" key="9">
    <source>
        <dbReference type="Proteomes" id="UP000694941"/>
    </source>
</evidence>
<dbReference type="Proteomes" id="UP000694941">
    <property type="component" value="Unplaced"/>
</dbReference>
<keyword evidence="2" id="KW-0677">Repeat</keyword>
<accession>A0ABM1BFM3</accession>
<evidence type="ECO:0000256" key="5">
    <source>
        <dbReference type="PROSITE-ProRule" id="PRU00723"/>
    </source>
</evidence>
<keyword evidence="4 5" id="KW-0862">Zinc</keyword>
<dbReference type="GeneID" id="106465360"/>
<name>A0ABM1BFM3_LIMPO</name>
<feature type="zinc finger region" description="C3H1-type" evidence="5">
    <location>
        <begin position="56"/>
        <end position="82"/>
    </location>
</feature>
<dbReference type="PANTHER" id="PTHR12675:SF6">
    <property type="entry name" value="ZINC FINGER CCCH DOMAIN-CONTAINING PROTEIN 10"/>
    <property type="match status" value="1"/>
</dbReference>